<organism evidence="2 3">
    <name type="scientific">Francisella hispaniensis FSC454</name>
    <dbReference type="NCBI Taxonomy" id="1088883"/>
    <lineage>
        <taxon>Bacteria</taxon>
        <taxon>Pseudomonadati</taxon>
        <taxon>Pseudomonadota</taxon>
        <taxon>Gammaproteobacteria</taxon>
        <taxon>Thiotrichales</taxon>
        <taxon>Francisellaceae</taxon>
        <taxon>Francisella</taxon>
    </lineage>
</organism>
<evidence type="ECO:0000313" key="2">
    <source>
        <dbReference type="EMBL" id="APD51114.1"/>
    </source>
</evidence>
<keyword evidence="3" id="KW-1185">Reference proteome</keyword>
<reference evidence="2 3" key="1">
    <citation type="submission" date="2016-11" db="EMBL/GenBank/DDBJ databases">
        <authorList>
            <person name="Hagglund E."/>
            <person name="Bystrom M."/>
            <person name="Naslund J."/>
            <person name="Stenberg P."/>
            <person name="Sjodin A."/>
        </authorList>
    </citation>
    <scope>NUCLEOTIDE SEQUENCE [LARGE SCALE GENOMIC DNA]</scope>
    <source>
        <strain evidence="2 3">CCUG 58020</strain>
    </source>
</reference>
<dbReference type="KEGG" id="fhi:FSC454_08520"/>
<dbReference type="AlphaFoldDB" id="A0AAC9J5Z1"/>
<proteinExistence type="predicted"/>
<keyword evidence="1" id="KW-0732">Signal</keyword>
<feature type="chain" id="PRO_5042213937" description="Cadherin-like beta sandwich domain-containing protein" evidence="1">
    <location>
        <begin position="24"/>
        <end position="395"/>
    </location>
</feature>
<evidence type="ECO:0008006" key="4">
    <source>
        <dbReference type="Google" id="ProtNLM"/>
    </source>
</evidence>
<gene>
    <name evidence="2" type="ORF">FSC454_08520</name>
</gene>
<dbReference type="Proteomes" id="UP000182459">
    <property type="component" value="Chromosome"/>
</dbReference>
<accession>A0AAC9J5Z1</accession>
<feature type="signal peptide" evidence="1">
    <location>
        <begin position="1"/>
        <end position="23"/>
    </location>
</feature>
<sequence length="395" mass="44109">MKMKTKILLASILGCSSILTGYAKENINNNSHMVAGTNYAGQFKAIAGTDKITGERIVTYTLPSGLLSEPEKYASYEITFGNSHNGMKSEKSEEIPINENTLTYVYRVSDEVAEGTVWEGYISTYDKQHGSLSSVFSLNPVTIPAIDEKVLISEPQEDGTVFTITYDDPSVTLNPSLSNTKQGEVVLDDGMEVIDDGSTNPDQIKVKINKKAIHTIKVNVSDKKVKQYKLQVGPQQYPQNIIKNKQIVTVDNIKKQNWISDNVYADIQPLIYEGLLKSSILGLVTPTGELGAITYQQKKYVIMGGVNVSTQTIPTKDSDQRIRVKFDTEWRTPDFNFISARFRFKQSTRFYEQEGILKLVIDNYDGHVIKSPMEIIDDAEIKAPITWDNPKPIGS</sequence>
<evidence type="ECO:0000256" key="1">
    <source>
        <dbReference type="SAM" id="SignalP"/>
    </source>
</evidence>
<name>A0AAC9J5Z1_9GAMM</name>
<dbReference type="RefSeq" id="WP_071794829.1">
    <property type="nucleotide sequence ID" value="NZ_CP018093.1"/>
</dbReference>
<evidence type="ECO:0000313" key="3">
    <source>
        <dbReference type="Proteomes" id="UP000182459"/>
    </source>
</evidence>
<protein>
    <recommendedName>
        <fullName evidence="4">Cadherin-like beta sandwich domain-containing protein</fullName>
    </recommendedName>
</protein>
<dbReference type="EMBL" id="CP018093">
    <property type="protein sequence ID" value="APD51114.1"/>
    <property type="molecule type" value="Genomic_DNA"/>
</dbReference>